<name>A0A142JM47_9BURK</name>
<dbReference type="EMBL" id="CP014844">
    <property type="protein sequence ID" value="AMR79159.1"/>
    <property type="molecule type" value="Genomic_DNA"/>
</dbReference>
<dbReference type="RefSeq" id="WP_062800927.1">
    <property type="nucleotide sequence ID" value="NZ_CP014844.1"/>
</dbReference>
<evidence type="ECO:0000313" key="2">
    <source>
        <dbReference type="EMBL" id="AMR79159.1"/>
    </source>
</evidence>
<dbReference type="STRING" id="1796606.A2G96_16210"/>
<accession>A0A142JM47</accession>
<organism evidence="2 3">
    <name type="scientific">Cupriavidus nantongensis</name>
    <dbReference type="NCBI Taxonomy" id="1796606"/>
    <lineage>
        <taxon>Bacteria</taxon>
        <taxon>Pseudomonadati</taxon>
        <taxon>Pseudomonadota</taxon>
        <taxon>Betaproteobacteria</taxon>
        <taxon>Burkholderiales</taxon>
        <taxon>Burkholderiaceae</taxon>
        <taxon>Cupriavidus</taxon>
    </lineage>
</organism>
<dbReference type="Gene3D" id="2.60.120.10">
    <property type="entry name" value="Jelly Rolls"/>
    <property type="match status" value="1"/>
</dbReference>
<gene>
    <name evidence="2" type="ORF">A2G96_16210</name>
</gene>
<dbReference type="InterPro" id="IPR013096">
    <property type="entry name" value="Cupin_2"/>
</dbReference>
<dbReference type="OrthoDB" id="2648023at2"/>
<dbReference type="SUPFAM" id="SSF51182">
    <property type="entry name" value="RmlC-like cupins"/>
    <property type="match status" value="1"/>
</dbReference>
<dbReference type="InterPro" id="IPR014710">
    <property type="entry name" value="RmlC-like_jellyroll"/>
</dbReference>
<proteinExistence type="predicted"/>
<reference evidence="2 3" key="1">
    <citation type="submission" date="2016-03" db="EMBL/GenBank/DDBJ databases">
        <title>Complete genome sequence of a novel chlorpyrifos degrading bacterium, Cupriavidus nantongensis sp. X1.</title>
        <authorList>
            <person name="Fang L."/>
        </authorList>
    </citation>
    <scope>NUCLEOTIDE SEQUENCE [LARGE SCALE GENOMIC DNA]</scope>
    <source>
        <strain evidence="2 3">X1</strain>
    </source>
</reference>
<dbReference type="InterPro" id="IPR052538">
    <property type="entry name" value="Flavonoid_dioxygenase-like"/>
</dbReference>
<feature type="domain" description="Cupin type-2" evidence="1">
    <location>
        <begin position="47"/>
        <end position="114"/>
    </location>
</feature>
<dbReference type="Pfam" id="PF07883">
    <property type="entry name" value="Cupin_2"/>
    <property type="match status" value="1"/>
</dbReference>
<evidence type="ECO:0000313" key="3">
    <source>
        <dbReference type="Proteomes" id="UP000075238"/>
    </source>
</evidence>
<dbReference type="Proteomes" id="UP000075238">
    <property type="component" value="Chromosome 1"/>
</dbReference>
<sequence>MPDQPVYFISTDEVEGYHPANHVGTLNRRLIAPETVGSRHLEVIHGTIEKGKGALPHAHPGIEQVCYVLEGRAIAEVGGQRRELGPGDCCFFPPDQMHVFTVVSDEPAKILVIYSPPYEESPERVIRPA</sequence>
<dbReference type="PANTHER" id="PTHR43346:SF1">
    <property type="entry name" value="QUERCETIN 2,3-DIOXYGENASE-RELATED"/>
    <property type="match status" value="1"/>
</dbReference>
<evidence type="ECO:0000259" key="1">
    <source>
        <dbReference type="Pfam" id="PF07883"/>
    </source>
</evidence>
<dbReference type="KEGG" id="cnan:A2G96_16210"/>
<dbReference type="AlphaFoldDB" id="A0A142JM47"/>
<dbReference type="InterPro" id="IPR011051">
    <property type="entry name" value="RmlC_Cupin_sf"/>
</dbReference>
<dbReference type="PANTHER" id="PTHR43346">
    <property type="entry name" value="LIGAND BINDING DOMAIN PROTEIN, PUTATIVE (AFU_ORTHOLOGUE AFUA_6G14370)-RELATED"/>
    <property type="match status" value="1"/>
</dbReference>
<protein>
    <submittedName>
        <fullName evidence="2">Cupin</fullName>
    </submittedName>
</protein>
<keyword evidence="3" id="KW-1185">Reference proteome</keyword>